<protein>
    <submittedName>
        <fullName evidence="2">Transposase</fullName>
    </submittedName>
</protein>
<dbReference type="InterPro" id="IPR039365">
    <property type="entry name" value="IS701-like"/>
</dbReference>
<evidence type="ECO:0000259" key="1">
    <source>
        <dbReference type="Pfam" id="PF13546"/>
    </source>
</evidence>
<dbReference type="Pfam" id="PF13546">
    <property type="entry name" value="DDE_5"/>
    <property type="match status" value="1"/>
</dbReference>
<reference evidence="2 3" key="1">
    <citation type="submission" date="2020-02" db="EMBL/GenBank/DDBJ databases">
        <title>Whole Genome Shotgun Sequence of Streptomyces sp. strain CWH03.</title>
        <authorList>
            <person name="Dohra H."/>
            <person name="Kodani S."/>
            <person name="Yamamura H."/>
        </authorList>
    </citation>
    <scope>NUCLEOTIDE SEQUENCE [LARGE SCALE GENOMIC DNA]</scope>
    <source>
        <strain evidence="2 3">CWH03</strain>
    </source>
</reference>
<dbReference type="PANTHER" id="PTHR33627:SF1">
    <property type="entry name" value="TRANSPOSASE"/>
    <property type="match status" value="1"/>
</dbReference>
<dbReference type="InterPro" id="IPR038721">
    <property type="entry name" value="IS701-like_DDE_dom"/>
</dbReference>
<evidence type="ECO:0000313" key="2">
    <source>
        <dbReference type="EMBL" id="GFH34734.1"/>
    </source>
</evidence>
<evidence type="ECO:0000313" key="3">
    <source>
        <dbReference type="Proteomes" id="UP000484988"/>
    </source>
</evidence>
<dbReference type="PANTHER" id="PTHR33627">
    <property type="entry name" value="TRANSPOSASE"/>
    <property type="match status" value="1"/>
</dbReference>
<accession>A0A6A0AS23</accession>
<keyword evidence="3" id="KW-1185">Reference proteome</keyword>
<proteinExistence type="predicted"/>
<comment type="caution">
    <text evidence="2">The sequence shown here is derived from an EMBL/GenBank/DDBJ whole genome shotgun (WGS) entry which is preliminary data.</text>
</comment>
<organism evidence="2 3">
    <name type="scientific">Streptomyces pacificus</name>
    <dbReference type="NCBI Taxonomy" id="2705029"/>
    <lineage>
        <taxon>Bacteria</taxon>
        <taxon>Bacillati</taxon>
        <taxon>Actinomycetota</taxon>
        <taxon>Actinomycetes</taxon>
        <taxon>Kitasatosporales</taxon>
        <taxon>Streptomycetaceae</taxon>
        <taxon>Streptomyces</taxon>
    </lineage>
</organism>
<sequence length="404" mass="43838">MLCLHLRPTTAARGEPSTPLPSGSQDALLAEISSILFASLSRSDQCRKAMQYLRGLLETPGRKSIRNIAALLGDQVSEQNLHHFISSSTWAWKPIRQALARHWIDVAPPRAWVVQPVIIPKTGRHSVGVDKHFFPTLGQVLNAQRAIGVWAASDDMSAPVNWRLHLPQTWLTDKLRRSQVSIPDGAVVETLSECVVEACQEVVTRWRLPVRPLVLDSCEVHAVPIFVRLNAAGLPLLVSVCEDQPLTVTDPAMPHSDRGPLTAEQIMLMARGMRRPVVAGGRGSGTAPSTHWAAAVRVAGLPNPPGPPSEPGEVLLLGVGDEDGHWPAKLWLTNLTTAPAASLVRLSKLADRVDRDFAGIADRVGIRDYSGRSFSGWHRHVTLASAAHAVVALAQNTVHHCDAQ</sequence>
<name>A0A6A0AS23_9ACTN</name>
<dbReference type="EMBL" id="BLLG01000002">
    <property type="protein sequence ID" value="GFH34734.1"/>
    <property type="molecule type" value="Genomic_DNA"/>
</dbReference>
<feature type="domain" description="Transposase IS701-like DDE" evidence="1">
    <location>
        <begin position="36"/>
        <end position="248"/>
    </location>
</feature>
<gene>
    <name evidence="2" type="ORF">SCWH03_09480</name>
</gene>
<dbReference type="Proteomes" id="UP000484988">
    <property type="component" value="Unassembled WGS sequence"/>
</dbReference>
<dbReference type="RefSeq" id="WP_254076557.1">
    <property type="nucleotide sequence ID" value="NZ_BLLG01000002.1"/>
</dbReference>
<dbReference type="AlphaFoldDB" id="A0A6A0AS23"/>